<evidence type="ECO:0000313" key="4">
    <source>
        <dbReference type="Proteomes" id="UP000188268"/>
    </source>
</evidence>
<dbReference type="OrthoDB" id="1001379at2759"/>
<dbReference type="SUPFAM" id="SSF56672">
    <property type="entry name" value="DNA/RNA polymerases"/>
    <property type="match status" value="1"/>
</dbReference>
<dbReference type="FunFam" id="3.30.70.270:FF:000020">
    <property type="entry name" value="Transposon Tf2-6 polyprotein-like Protein"/>
    <property type="match status" value="1"/>
</dbReference>
<keyword evidence="4" id="KW-1185">Reference proteome</keyword>
<dbReference type="Pfam" id="PF17919">
    <property type="entry name" value="RT_RNaseH_2"/>
    <property type="match status" value="1"/>
</dbReference>
<dbReference type="Proteomes" id="UP000188268">
    <property type="component" value="Unassembled WGS sequence"/>
</dbReference>
<keyword evidence="3" id="KW-0695">RNA-directed DNA polymerase</keyword>
<evidence type="ECO:0000256" key="1">
    <source>
        <dbReference type="SAM" id="MobiDB-lite"/>
    </source>
</evidence>
<dbReference type="InterPro" id="IPR000477">
    <property type="entry name" value="RT_dom"/>
</dbReference>
<dbReference type="SUPFAM" id="SSF56112">
    <property type="entry name" value="Protein kinase-like (PK-like)"/>
    <property type="match status" value="1"/>
</dbReference>
<dbReference type="STRING" id="210143.A0A1R3FW93"/>
<gene>
    <name evidence="3" type="ORF">CCACVL1_30610</name>
</gene>
<reference evidence="3 4" key="1">
    <citation type="submission" date="2013-09" db="EMBL/GenBank/DDBJ databases">
        <title>Corchorus capsularis genome sequencing.</title>
        <authorList>
            <person name="Alam M."/>
            <person name="Haque M.S."/>
            <person name="Islam M.S."/>
            <person name="Emdad E.M."/>
            <person name="Islam M.M."/>
            <person name="Ahmed B."/>
            <person name="Halim A."/>
            <person name="Hossen Q.M.M."/>
            <person name="Hossain M.Z."/>
            <person name="Ahmed R."/>
            <person name="Khan M.M."/>
            <person name="Islam R."/>
            <person name="Rashid M.M."/>
            <person name="Khan S.A."/>
            <person name="Rahman M.S."/>
            <person name="Alam M."/>
        </authorList>
    </citation>
    <scope>NUCLEOTIDE SEQUENCE [LARGE SCALE GENOMIC DNA]</scope>
    <source>
        <strain evidence="4">cv. CVL-1</strain>
        <tissue evidence="3">Whole seedling</tissue>
    </source>
</reference>
<dbReference type="InterPro" id="IPR043128">
    <property type="entry name" value="Rev_trsase/Diguanyl_cyclase"/>
</dbReference>
<dbReference type="GO" id="GO:0003964">
    <property type="term" value="F:RNA-directed DNA polymerase activity"/>
    <property type="evidence" value="ECO:0007669"/>
    <property type="project" value="UniProtKB-KW"/>
</dbReference>
<dbReference type="InterPro" id="IPR051320">
    <property type="entry name" value="Viral_Replic_Matur_Polypro"/>
</dbReference>
<organism evidence="3 4">
    <name type="scientific">Corchorus capsularis</name>
    <name type="common">Jute</name>
    <dbReference type="NCBI Taxonomy" id="210143"/>
    <lineage>
        <taxon>Eukaryota</taxon>
        <taxon>Viridiplantae</taxon>
        <taxon>Streptophyta</taxon>
        <taxon>Embryophyta</taxon>
        <taxon>Tracheophyta</taxon>
        <taxon>Spermatophyta</taxon>
        <taxon>Magnoliopsida</taxon>
        <taxon>eudicotyledons</taxon>
        <taxon>Gunneridae</taxon>
        <taxon>Pentapetalae</taxon>
        <taxon>rosids</taxon>
        <taxon>malvids</taxon>
        <taxon>Malvales</taxon>
        <taxon>Malvaceae</taxon>
        <taxon>Grewioideae</taxon>
        <taxon>Apeibeae</taxon>
        <taxon>Corchorus</taxon>
    </lineage>
</organism>
<feature type="domain" description="Protein kinase" evidence="2">
    <location>
        <begin position="639"/>
        <end position="880"/>
    </location>
</feature>
<dbReference type="PANTHER" id="PTHR33064">
    <property type="entry name" value="POL PROTEIN"/>
    <property type="match status" value="1"/>
</dbReference>
<dbReference type="InterPro" id="IPR021109">
    <property type="entry name" value="Peptidase_aspartic_dom_sf"/>
</dbReference>
<name>A0A1R3FW93_COCAP</name>
<keyword evidence="3" id="KW-0548">Nucleotidyltransferase</keyword>
<keyword evidence="3" id="KW-0808">Transferase</keyword>
<protein>
    <submittedName>
        <fullName evidence="3">Reverse transcriptase</fullName>
    </submittedName>
</protein>
<accession>A0A1R3FW93</accession>
<dbReference type="GO" id="GO:0005524">
    <property type="term" value="F:ATP binding"/>
    <property type="evidence" value="ECO:0007669"/>
    <property type="project" value="InterPro"/>
</dbReference>
<evidence type="ECO:0000313" key="3">
    <source>
        <dbReference type="EMBL" id="OMO50127.1"/>
    </source>
</evidence>
<dbReference type="Gene3D" id="2.40.70.10">
    <property type="entry name" value="Acid Proteases"/>
    <property type="match status" value="1"/>
</dbReference>
<dbReference type="Gramene" id="OMO50127">
    <property type="protein sequence ID" value="OMO50127"/>
    <property type="gene ID" value="CCACVL1_30610"/>
</dbReference>
<dbReference type="GO" id="GO:0004672">
    <property type="term" value="F:protein kinase activity"/>
    <property type="evidence" value="ECO:0007669"/>
    <property type="project" value="InterPro"/>
</dbReference>
<dbReference type="InterPro" id="IPR041577">
    <property type="entry name" value="RT_RNaseH_2"/>
</dbReference>
<dbReference type="Gene3D" id="3.10.10.10">
    <property type="entry name" value="HIV Type 1 Reverse Transcriptase, subunit A, domain 1"/>
    <property type="match status" value="2"/>
</dbReference>
<dbReference type="SMART" id="SM00220">
    <property type="entry name" value="S_TKc"/>
    <property type="match status" value="1"/>
</dbReference>
<dbReference type="Gene3D" id="3.30.70.270">
    <property type="match status" value="2"/>
</dbReference>
<feature type="region of interest" description="Disordered" evidence="1">
    <location>
        <begin position="207"/>
        <end position="231"/>
    </location>
</feature>
<dbReference type="Pfam" id="PF00078">
    <property type="entry name" value="RVT_1"/>
    <property type="match status" value="1"/>
</dbReference>
<dbReference type="PROSITE" id="PS50011">
    <property type="entry name" value="PROTEIN_KINASE_DOM"/>
    <property type="match status" value="1"/>
</dbReference>
<comment type="caution">
    <text evidence="3">The sequence shown here is derived from an EMBL/GenBank/DDBJ whole genome shotgun (WGS) entry which is preliminary data.</text>
</comment>
<sequence length="880" mass="99943">MSEEQAKLRMFPLTLEAEANAWFISLPPRSITSWKGLETVFLNKYFPEAKRADNFYDGLLYEDQTYIDSASGGSFTSKTPEEARKLLNTMTENIHQFSTTRISSSTNEPEPKFLQGINDRFYKVNSAITYLTNLVQQLVLNQMVNQTQIQQSHLYSNLGCTNTQGCRVNAIEEAQHWYVQKMELPDVPSPPTISSASVFPVTPPPVAVSKEPVQGDEEISTKSKEDLPYASPKADQLQLEAEWMEEITNIKPEGLVEDVLVQIGDFVFPADFYVLKMSEDDLHLTHMSLLLGRPILTTAMMKFEAQDGILSMEFDGKPIKFNIYEAMKAPAEIHSIYAIDAIDACSKQVQSLHQVDELEVVLTKGLFKEDIEEEKIPMPKDVAETVKELASDEEKESVSYISLEPTPKALPPIIQPPEVKLKPKRHCLLIRLEDDAVAVRQPQRRLNLNLAEVVKEEVLKLLGACLIYAISDSKWVSHVQVVPKKSGFTVVENKEGELVPQRLQNGWRIPIAPEDQKKTTFTCPFGTYAYTRKHFGLYNEPASFQRCMMSIFQDYVGDKMKVFMDDFTVYGDSFNQCLHNLELILKRCVETKLVLNAEKCHFMVEQGIVLGHVVSKEGMQVDKAKVDVVQNLPYPTYVKDIHSFLGYAGFYRRFIKDISKISAPMCRLLQKDVEFELGDDCKEAFDKLKTTLTTTQIVKPPDWRLPFEIMSDASDIAIGAVLGQRVGKVPHVIYYALRTLDAAQKNYTTTEKEMLAVVFALEKFRSRFSVVEKRWRAACQTKSESTVNNPVKYGVYSSLPSDSELAAAFFMRKRSYFDFQAYSTVGTPDYIAPEVLLKRGYGMECDWWSLGAIMYEMLVGYPPFYSDDPMSTCRKVSLEI</sequence>
<dbReference type="EMBL" id="AWWV01016285">
    <property type="protein sequence ID" value="OMO50127.1"/>
    <property type="molecule type" value="Genomic_DNA"/>
</dbReference>
<dbReference type="Gene3D" id="1.10.510.10">
    <property type="entry name" value="Transferase(Phosphotransferase) domain 1"/>
    <property type="match status" value="1"/>
</dbReference>
<evidence type="ECO:0000259" key="2">
    <source>
        <dbReference type="PROSITE" id="PS50011"/>
    </source>
</evidence>
<dbReference type="InterPro" id="IPR011009">
    <property type="entry name" value="Kinase-like_dom_sf"/>
</dbReference>
<dbReference type="InterPro" id="IPR043502">
    <property type="entry name" value="DNA/RNA_pol_sf"/>
</dbReference>
<dbReference type="InterPro" id="IPR000719">
    <property type="entry name" value="Prot_kinase_dom"/>
</dbReference>
<dbReference type="PANTHER" id="PTHR33064:SF39">
    <property type="match status" value="1"/>
</dbReference>
<dbReference type="Pfam" id="PF03732">
    <property type="entry name" value="Retrotrans_gag"/>
    <property type="match status" value="1"/>
</dbReference>
<proteinExistence type="predicted"/>
<dbReference type="InterPro" id="IPR005162">
    <property type="entry name" value="Retrotrans_gag_dom"/>
</dbReference>
<dbReference type="Pfam" id="PF00069">
    <property type="entry name" value="Pkinase"/>
    <property type="match status" value="1"/>
</dbReference>
<dbReference type="CDD" id="cd01647">
    <property type="entry name" value="RT_LTR"/>
    <property type="match status" value="1"/>
</dbReference>
<dbReference type="AlphaFoldDB" id="A0A1R3FW93"/>